<feature type="domain" description="TRAM" evidence="12">
    <location>
        <begin position="366"/>
        <end position="425"/>
    </location>
</feature>
<dbReference type="OrthoDB" id="372134at2157"/>
<dbReference type="Pfam" id="PF00919">
    <property type="entry name" value="UPF0004"/>
    <property type="match status" value="1"/>
</dbReference>
<name>F0TB15_METLA</name>
<feature type="domain" description="MTTase N-terminal" evidence="13">
    <location>
        <begin position="1"/>
        <end position="113"/>
    </location>
</feature>
<dbReference type="InterPro" id="IPR038135">
    <property type="entry name" value="Methylthiotransferase_N_sf"/>
</dbReference>
<proteinExistence type="inferred from homology"/>
<evidence type="ECO:0000256" key="7">
    <source>
        <dbReference type="ARBA" id="ARBA00022723"/>
    </source>
</evidence>
<keyword evidence="3 11" id="KW-0004">4Fe-4S</keyword>
<keyword evidence="5 11" id="KW-0949">S-adenosyl-L-methionine</keyword>
<dbReference type="RefSeq" id="WP_013645512.1">
    <property type="nucleotide sequence ID" value="NC_015216.1"/>
</dbReference>
<evidence type="ECO:0000256" key="8">
    <source>
        <dbReference type="ARBA" id="ARBA00023004"/>
    </source>
</evidence>
<dbReference type="InterPro" id="IPR002792">
    <property type="entry name" value="TRAM_dom"/>
</dbReference>
<keyword evidence="6 11" id="KW-0819">tRNA processing</keyword>
<dbReference type="PROSITE" id="PS51918">
    <property type="entry name" value="RADICAL_SAM"/>
    <property type="match status" value="1"/>
</dbReference>
<dbReference type="CDD" id="cd01335">
    <property type="entry name" value="Radical_SAM"/>
    <property type="match status" value="1"/>
</dbReference>
<comment type="catalytic activity">
    <reaction evidence="10 11">
        <text>N(6)-L-threonylcarbamoyladenosine(37) in tRNA + (sulfur carrier)-SH + AH2 + 2 S-adenosyl-L-methionine = 2-methylsulfanyl-N(6)-L-threonylcarbamoyladenosine(37) in tRNA + (sulfur carrier)-H + 5'-deoxyadenosine + L-methionine + A + S-adenosyl-L-homocysteine + 2 H(+)</text>
        <dbReference type="Rhea" id="RHEA:37075"/>
        <dbReference type="Rhea" id="RHEA-COMP:10163"/>
        <dbReference type="Rhea" id="RHEA-COMP:11092"/>
        <dbReference type="Rhea" id="RHEA-COMP:14737"/>
        <dbReference type="Rhea" id="RHEA-COMP:14739"/>
        <dbReference type="ChEBI" id="CHEBI:13193"/>
        <dbReference type="ChEBI" id="CHEBI:15378"/>
        <dbReference type="ChEBI" id="CHEBI:17319"/>
        <dbReference type="ChEBI" id="CHEBI:17499"/>
        <dbReference type="ChEBI" id="CHEBI:29917"/>
        <dbReference type="ChEBI" id="CHEBI:57844"/>
        <dbReference type="ChEBI" id="CHEBI:57856"/>
        <dbReference type="ChEBI" id="CHEBI:59789"/>
        <dbReference type="ChEBI" id="CHEBI:64428"/>
        <dbReference type="ChEBI" id="CHEBI:74418"/>
        <dbReference type="ChEBI" id="CHEBI:74420"/>
        <dbReference type="EC" id="2.8.4.5"/>
    </reaction>
</comment>
<evidence type="ECO:0000313" key="16">
    <source>
        <dbReference type="Proteomes" id="UP000007490"/>
    </source>
</evidence>
<dbReference type="NCBIfam" id="TIGR00089">
    <property type="entry name" value="MiaB/RimO family radical SAM methylthiotransferase"/>
    <property type="match status" value="1"/>
</dbReference>
<comment type="function">
    <text evidence="1 11">Catalyzes the methylthiolation of N6-threonylcarbamoyladenosine (t(6)A), leading to the formation of 2-methylthio-N6-threonylcarbamoyladenosine (ms(2)t(6)A) at position 37 in tRNAs that read codons beginning with adenine.</text>
</comment>
<evidence type="ECO:0000256" key="5">
    <source>
        <dbReference type="ARBA" id="ARBA00022691"/>
    </source>
</evidence>
<dbReference type="GeneID" id="10278401"/>
<dbReference type="InterPro" id="IPR020612">
    <property type="entry name" value="Methylthiotransferase_CS"/>
</dbReference>
<dbReference type="PANTHER" id="PTHR11918:SF45">
    <property type="entry name" value="THREONYLCARBAMOYLADENOSINE TRNA METHYLTHIOTRANSFERASE"/>
    <property type="match status" value="1"/>
</dbReference>
<evidence type="ECO:0000256" key="11">
    <source>
        <dbReference type="RuleBase" id="RU368081"/>
    </source>
</evidence>
<dbReference type="EC" id="2.8.4.5" evidence="11"/>
<dbReference type="SFLD" id="SFLDG01061">
    <property type="entry name" value="methylthiotransferase"/>
    <property type="match status" value="1"/>
</dbReference>
<evidence type="ECO:0000259" key="14">
    <source>
        <dbReference type="PROSITE" id="PS51918"/>
    </source>
</evidence>
<dbReference type="Proteomes" id="UP000007490">
    <property type="component" value="Chromosome"/>
</dbReference>
<accession>F0TB15</accession>
<dbReference type="PROSITE" id="PS01278">
    <property type="entry name" value="MTTASE_RADICAL"/>
    <property type="match status" value="1"/>
</dbReference>
<feature type="domain" description="Radical SAM core" evidence="14">
    <location>
        <begin position="134"/>
        <end position="363"/>
    </location>
</feature>
<dbReference type="eggNOG" id="arCOG01358">
    <property type="taxonomic scope" value="Archaea"/>
</dbReference>
<dbReference type="PROSITE" id="PS51449">
    <property type="entry name" value="MTTASE_N"/>
    <property type="match status" value="1"/>
</dbReference>
<evidence type="ECO:0000256" key="1">
    <source>
        <dbReference type="ARBA" id="ARBA00002399"/>
    </source>
</evidence>
<protein>
    <recommendedName>
        <fullName evidence="11">tRNA-t(6)A37 methylthiotransferase</fullName>
        <ecNumber evidence="11">2.8.4.5</ecNumber>
    </recommendedName>
</protein>
<dbReference type="PROSITE" id="PS50926">
    <property type="entry name" value="TRAM"/>
    <property type="match status" value="1"/>
</dbReference>
<evidence type="ECO:0000256" key="10">
    <source>
        <dbReference type="ARBA" id="ARBA00051661"/>
    </source>
</evidence>
<evidence type="ECO:0000256" key="9">
    <source>
        <dbReference type="ARBA" id="ARBA00023014"/>
    </source>
</evidence>
<dbReference type="SUPFAM" id="SSF102114">
    <property type="entry name" value="Radical SAM enzymes"/>
    <property type="match status" value="1"/>
</dbReference>
<dbReference type="SFLD" id="SFLDS00029">
    <property type="entry name" value="Radical_SAM"/>
    <property type="match status" value="1"/>
</dbReference>
<organism evidence="15 16">
    <name type="scientific">Methanobacterium lacus (strain AL-21)</name>
    <dbReference type="NCBI Taxonomy" id="877455"/>
    <lineage>
        <taxon>Archaea</taxon>
        <taxon>Methanobacteriati</taxon>
        <taxon>Methanobacteriota</taxon>
        <taxon>Methanomada group</taxon>
        <taxon>Methanobacteria</taxon>
        <taxon>Methanobacteriales</taxon>
        <taxon>Methanobacteriaceae</taxon>
        <taxon>Methanobacterium</taxon>
    </lineage>
</organism>
<evidence type="ECO:0000256" key="6">
    <source>
        <dbReference type="ARBA" id="ARBA00022694"/>
    </source>
</evidence>
<dbReference type="NCBIfam" id="TIGR01578">
    <property type="entry name" value="MiaB-like-B"/>
    <property type="match status" value="1"/>
</dbReference>
<dbReference type="STRING" id="877455.Metbo_1941"/>
<dbReference type="Gene3D" id="3.80.30.20">
    <property type="entry name" value="tm_1862 like domain"/>
    <property type="match status" value="1"/>
</dbReference>
<dbReference type="Pfam" id="PF01938">
    <property type="entry name" value="TRAM"/>
    <property type="match status" value="1"/>
</dbReference>
<evidence type="ECO:0000256" key="4">
    <source>
        <dbReference type="ARBA" id="ARBA00022679"/>
    </source>
</evidence>
<dbReference type="GO" id="GO:0046872">
    <property type="term" value="F:metal ion binding"/>
    <property type="evidence" value="ECO:0007669"/>
    <property type="project" value="UniProtKB-UniRule"/>
</dbReference>
<dbReference type="InterPro" id="IPR023404">
    <property type="entry name" value="rSAM_horseshoe"/>
</dbReference>
<dbReference type="FunFam" id="3.40.50.12160:FF:000003">
    <property type="entry name" value="CDK5 regulatory subunit-associated protein 1"/>
    <property type="match status" value="1"/>
</dbReference>
<comment type="similarity">
    <text evidence="2 11">Belongs to the methylthiotransferase family. CDKAL1 subfamily.</text>
</comment>
<sequence>MKVYIDTVGCTFNQADSQIMAGILKENRVELVDTPEDADTIIMNTCYVKHPTEQKVLTKIKKMQEQYPESKLLISGCMVEIDPEKLADAAPEASWIGPHKIKSTYEIVNSVHEGNIVRETGFSSEPKVGLPKVRTNPIIHIIQICEGCDGFCTYCCTRFARGRIQSYSSEMIKKEAEQAVTEGCKEIQLTAQDTAAYGRDTGESLADLISMISDIDGKFKLRVGMMHPKSIMNQVDPIIKAFKKGKCYKFLHLPIQSGSDTVLHDMNRCHTVDEYKTIVSRFREEIPDISISTDIIVGYPTETDDDFKATLNLIKELEPDFLHISKYMHRPGTTSSQLEEIEHETMKERSKALNDLKMEIAMKKNSMMIGSKQTILVTNKGRKGGYVGRSDGYKTVIIEAAEIGSFVDVVIKDAKPTYLLAELDQ</sequence>
<evidence type="ECO:0000256" key="2">
    <source>
        <dbReference type="ARBA" id="ARBA00008616"/>
    </source>
</evidence>
<dbReference type="FunFam" id="3.80.30.20:FF:000002">
    <property type="entry name" value="threonylcarbamoyladenosine tRNA methylthiotransferase isoform X2"/>
    <property type="match status" value="1"/>
</dbReference>
<comment type="cofactor">
    <cofactor evidence="11">
        <name>[4Fe-4S] cluster</name>
        <dbReference type="ChEBI" id="CHEBI:49883"/>
    </cofactor>
    <text evidence="11">Binds 1 or 2 [4Fe-4S] cluster. One cluster is coordinated with 3 cysteines and an exchangeable S-adenosyl-L-methionine.</text>
</comment>
<dbReference type="SMART" id="SM00729">
    <property type="entry name" value="Elp3"/>
    <property type="match status" value="1"/>
</dbReference>
<dbReference type="HOGENOM" id="CLU_018697_4_2_2"/>
<dbReference type="SFLD" id="SFLDG01082">
    <property type="entry name" value="B12-binding_domain_containing"/>
    <property type="match status" value="1"/>
</dbReference>
<evidence type="ECO:0000313" key="15">
    <source>
        <dbReference type="EMBL" id="ADZ10161.1"/>
    </source>
</evidence>
<dbReference type="InterPro" id="IPR006466">
    <property type="entry name" value="MiaB-like_arc_euk"/>
</dbReference>
<reference evidence="15 16" key="2">
    <citation type="journal article" date="2014" name="Int. J. Syst. Evol. Microbiol.">
        <title>Methanobacterium paludis sp. nov. and a novel strain of Methanobacterium lacus isolated from northern peatlands.</title>
        <authorList>
            <person name="Cadillo-Quiroz H."/>
            <person name="Brauer S.L."/>
            <person name="Goodson N."/>
            <person name="Yavitt J.B."/>
            <person name="Zinder S.H."/>
        </authorList>
    </citation>
    <scope>NUCLEOTIDE SEQUENCE [LARGE SCALE GENOMIC DNA]</scope>
    <source>
        <strain evidence="15 16">AL-21</strain>
    </source>
</reference>
<dbReference type="InterPro" id="IPR013848">
    <property type="entry name" value="Methylthiotransferase_N"/>
</dbReference>
<reference evidence="16" key="1">
    <citation type="submission" date="2011-02" db="EMBL/GenBank/DDBJ databases">
        <title>Complete sequence of Methanobacterium sp. AL-21.</title>
        <authorList>
            <consortium name="US DOE Joint Genome Institute"/>
            <person name="Lucas S."/>
            <person name="Copeland A."/>
            <person name="Lapidus A."/>
            <person name="Cheng J.-F."/>
            <person name="Goodwin L."/>
            <person name="Pitluck S."/>
            <person name="Chertkov O."/>
            <person name="Detter J.C."/>
            <person name="Han C."/>
            <person name="Tapia R."/>
            <person name="Land M."/>
            <person name="Hauser L."/>
            <person name="Kyrpides N."/>
            <person name="Ivanova N."/>
            <person name="Mikhailova N."/>
            <person name="Pagani I."/>
            <person name="Cadillo-Quiroz H."/>
            <person name="Imachi H."/>
            <person name="Zinder S."/>
            <person name="Liu W."/>
            <person name="Woyke T."/>
        </authorList>
    </citation>
    <scope>NUCLEOTIDE SEQUENCE [LARGE SCALE GENOMIC DNA]</scope>
    <source>
        <strain evidence="16">AL-21</strain>
    </source>
</reference>
<dbReference type="InterPro" id="IPR005839">
    <property type="entry name" value="Methylthiotransferase"/>
</dbReference>
<keyword evidence="16" id="KW-1185">Reference proteome</keyword>
<dbReference type="InterPro" id="IPR058240">
    <property type="entry name" value="rSAM_sf"/>
</dbReference>
<gene>
    <name evidence="15" type="ordered locus">Metbo_1941</name>
</gene>
<dbReference type="Pfam" id="PF04055">
    <property type="entry name" value="Radical_SAM"/>
    <property type="match status" value="1"/>
</dbReference>
<keyword evidence="7 11" id="KW-0479">Metal-binding</keyword>
<dbReference type="KEGG" id="mel:Metbo_1941"/>
<dbReference type="InterPro" id="IPR007197">
    <property type="entry name" value="rSAM"/>
</dbReference>
<dbReference type="AlphaFoldDB" id="F0TB15"/>
<dbReference type="EMBL" id="CP002551">
    <property type="protein sequence ID" value="ADZ10161.1"/>
    <property type="molecule type" value="Genomic_DNA"/>
</dbReference>
<dbReference type="GO" id="GO:0051539">
    <property type="term" value="F:4 iron, 4 sulfur cluster binding"/>
    <property type="evidence" value="ECO:0007669"/>
    <property type="project" value="UniProtKB-UniRule"/>
</dbReference>
<evidence type="ECO:0000256" key="3">
    <source>
        <dbReference type="ARBA" id="ARBA00022485"/>
    </source>
</evidence>
<keyword evidence="4 11" id="KW-0808">Transferase</keyword>
<dbReference type="GO" id="GO:0035598">
    <property type="term" value="F:tRNA (N(6)-L-threonylcarbamoyladenosine(37)-C(2))-methylthiotransferase activity"/>
    <property type="evidence" value="ECO:0007669"/>
    <property type="project" value="UniProtKB-UniRule"/>
</dbReference>
<keyword evidence="9 11" id="KW-0411">Iron-sulfur</keyword>
<keyword evidence="8 11" id="KW-0408">Iron</keyword>
<evidence type="ECO:0000259" key="12">
    <source>
        <dbReference type="PROSITE" id="PS50926"/>
    </source>
</evidence>
<dbReference type="Gene3D" id="3.40.50.12160">
    <property type="entry name" value="Methylthiotransferase, N-terminal domain"/>
    <property type="match status" value="1"/>
</dbReference>
<dbReference type="InterPro" id="IPR006638">
    <property type="entry name" value="Elp3/MiaA/NifB-like_rSAM"/>
</dbReference>
<evidence type="ECO:0000259" key="13">
    <source>
        <dbReference type="PROSITE" id="PS51449"/>
    </source>
</evidence>
<dbReference type="PANTHER" id="PTHR11918">
    <property type="entry name" value="RADICAL SAM PROTEINS"/>
    <property type="match status" value="1"/>
</dbReference>